<dbReference type="Pfam" id="PF15387">
    <property type="entry name" value="DUF4611"/>
    <property type="match status" value="1"/>
</dbReference>
<name>A0A6P8RRY3_GEOSA</name>
<feature type="region of interest" description="Disordered" evidence="1">
    <location>
        <begin position="1"/>
        <end position="21"/>
    </location>
</feature>
<sequence length="101" mass="11058">MELEAELTGRDGGRRSFRPRRGSCSLRDLVAGLARLKEEVSVALSELVAQEKNADVSGAGDQESADEEEEDEDEEEEENTTSKARANGPLAKRTKFHQPGL</sequence>
<protein>
    <submittedName>
        <fullName evidence="3">EKC/KEOPS complex subunit GON7-like</fullName>
    </submittedName>
</protein>
<dbReference type="AlphaFoldDB" id="A0A6P8RRY3"/>
<evidence type="ECO:0000313" key="2">
    <source>
        <dbReference type="Proteomes" id="UP000515159"/>
    </source>
</evidence>
<evidence type="ECO:0000313" key="3">
    <source>
        <dbReference type="RefSeq" id="XP_033807706.1"/>
    </source>
</evidence>
<feature type="region of interest" description="Disordered" evidence="1">
    <location>
        <begin position="48"/>
        <end position="101"/>
    </location>
</feature>
<dbReference type="InParanoid" id="A0A6P8RRY3"/>
<dbReference type="InterPro" id="IPR027893">
    <property type="entry name" value="GON7_meta"/>
</dbReference>
<dbReference type="Proteomes" id="UP000515159">
    <property type="component" value="Chromosome 7"/>
</dbReference>
<gene>
    <name evidence="3" type="primary">LOC117363688</name>
</gene>
<reference evidence="3" key="1">
    <citation type="submission" date="2025-08" db="UniProtKB">
        <authorList>
            <consortium name="RefSeq"/>
        </authorList>
    </citation>
    <scope>IDENTIFICATION</scope>
</reference>
<organism evidence="2 3">
    <name type="scientific">Geotrypetes seraphini</name>
    <name type="common">Gaboon caecilian</name>
    <name type="synonym">Caecilia seraphini</name>
    <dbReference type="NCBI Taxonomy" id="260995"/>
    <lineage>
        <taxon>Eukaryota</taxon>
        <taxon>Metazoa</taxon>
        <taxon>Chordata</taxon>
        <taxon>Craniata</taxon>
        <taxon>Vertebrata</taxon>
        <taxon>Euteleostomi</taxon>
        <taxon>Amphibia</taxon>
        <taxon>Gymnophiona</taxon>
        <taxon>Geotrypetes</taxon>
    </lineage>
</organism>
<feature type="compositionally biased region" description="Acidic residues" evidence="1">
    <location>
        <begin position="63"/>
        <end position="79"/>
    </location>
</feature>
<dbReference type="KEGG" id="gsh:117363688"/>
<dbReference type="GO" id="GO:0000408">
    <property type="term" value="C:EKC/KEOPS complex"/>
    <property type="evidence" value="ECO:0007669"/>
    <property type="project" value="InterPro"/>
</dbReference>
<evidence type="ECO:0000256" key="1">
    <source>
        <dbReference type="SAM" id="MobiDB-lite"/>
    </source>
</evidence>
<proteinExistence type="predicted"/>
<accession>A0A6P8RRY3</accession>
<dbReference type="GeneID" id="117363688"/>
<keyword evidence="2" id="KW-1185">Reference proteome</keyword>
<dbReference type="RefSeq" id="XP_033807706.1">
    <property type="nucleotide sequence ID" value="XM_033951815.1"/>
</dbReference>
<feature type="compositionally biased region" description="Basic residues" evidence="1">
    <location>
        <begin position="92"/>
        <end position="101"/>
    </location>
</feature>